<dbReference type="EMBL" id="CAJOBO010001853">
    <property type="protein sequence ID" value="CAF4414154.1"/>
    <property type="molecule type" value="Genomic_DNA"/>
</dbReference>
<evidence type="ECO:0000256" key="1">
    <source>
        <dbReference type="ARBA" id="ARBA00009915"/>
    </source>
</evidence>
<evidence type="ECO:0000313" key="14">
    <source>
        <dbReference type="EMBL" id="CAF4649170.1"/>
    </source>
</evidence>
<reference evidence="7" key="1">
    <citation type="submission" date="2021-02" db="EMBL/GenBank/DDBJ databases">
        <authorList>
            <person name="Nowell W R."/>
        </authorList>
    </citation>
    <scope>NUCLEOTIDE SEQUENCE</scope>
</reference>
<evidence type="ECO:0000256" key="2">
    <source>
        <dbReference type="ARBA" id="ARBA00022670"/>
    </source>
</evidence>
<evidence type="ECO:0000313" key="15">
    <source>
        <dbReference type="EMBL" id="CAF4786863.1"/>
    </source>
</evidence>
<dbReference type="AlphaFoldDB" id="A0A817S137"/>
<dbReference type="EMBL" id="CAJNYD010000546">
    <property type="protein sequence ID" value="CAF3269983.1"/>
    <property type="molecule type" value="Genomic_DNA"/>
</dbReference>
<dbReference type="GO" id="GO:0005739">
    <property type="term" value="C:mitochondrion"/>
    <property type="evidence" value="ECO:0007669"/>
    <property type="project" value="GOC"/>
</dbReference>
<dbReference type="EMBL" id="CAJNYT010004821">
    <property type="protein sequence ID" value="CAF3693163.1"/>
    <property type="molecule type" value="Genomic_DNA"/>
</dbReference>
<dbReference type="Proteomes" id="UP000663872">
    <property type="component" value="Unassembled WGS sequence"/>
</dbReference>
<evidence type="ECO:0000256" key="5">
    <source>
        <dbReference type="ARBA" id="ARBA00023049"/>
    </source>
</evidence>
<dbReference type="PANTHER" id="PTHR21711">
    <property type="entry name" value="MITOCHONDRIAL INNER MEMBRANE PROTEASE"/>
    <property type="match status" value="1"/>
</dbReference>
<evidence type="ECO:0000313" key="16">
    <source>
        <dbReference type="Proteomes" id="UP000663833"/>
    </source>
</evidence>
<comment type="caution">
    <text evidence="7">The sequence shown here is derived from an EMBL/GenBank/DDBJ whole genome shotgun (WGS) entry which is preliminary data.</text>
</comment>
<dbReference type="Proteomes" id="UP000663838">
    <property type="component" value="Unassembled WGS sequence"/>
</dbReference>
<dbReference type="EMBL" id="CAJNYV010001868">
    <property type="protein sequence ID" value="CAF3441625.1"/>
    <property type="molecule type" value="Genomic_DNA"/>
</dbReference>
<dbReference type="GO" id="GO:0004222">
    <property type="term" value="F:metalloendopeptidase activity"/>
    <property type="evidence" value="ECO:0007669"/>
    <property type="project" value="InterPro"/>
</dbReference>
<dbReference type="OrthoDB" id="285308at2759"/>
<evidence type="ECO:0000313" key="7">
    <source>
        <dbReference type="EMBL" id="CAF3269983.1"/>
    </source>
</evidence>
<dbReference type="Proteomes" id="UP000663869">
    <property type="component" value="Unassembled WGS sequence"/>
</dbReference>
<protein>
    <recommendedName>
        <fullName evidence="6">Mitochondrial inner membrane protease ATP23</fullName>
        <ecNumber evidence="6">3.4.24.-</ecNumber>
    </recommendedName>
</protein>
<organism evidence="7 16">
    <name type="scientific">Rotaria socialis</name>
    <dbReference type="NCBI Taxonomy" id="392032"/>
    <lineage>
        <taxon>Eukaryota</taxon>
        <taxon>Metazoa</taxon>
        <taxon>Spiralia</taxon>
        <taxon>Gnathifera</taxon>
        <taxon>Rotifera</taxon>
        <taxon>Eurotatoria</taxon>
        <taxon>Bdelloidea</taxon>
        <taxon>Philodinida</taxon>
        <taxon>Philodinidae</taxon>
        <taxon>Rotaria</taxon>
    </lineage>
</organism>
<dbReference type="EMBL" id="CAJOBR010001982">
    <property type="protein sequence ID" value="CAF4649170.1"/>
    <property type="molecule type" value="Genomic_DNA"/>
</dbReference>
<sequence>MPDELNPIIRNCYEQAHQCITKRESIQRLLQSLSSRGCTFDFHRHLACETNDENLRGGFDRSTCQIILYPENLHSSEEFCTIFEHELIHAYDYCRVNIDFNNPYHLACTEIRAASLSNHCSLFNHLSSSSRPFLLKNQHSSCVKDRTRESMEICTNFPRKKLDEIIDHVFLRCYKDTEPFDEIERRK</sequence>
<name>A0A817S137_9BILA</name>
<evidence type="ECO:0000313" key="10">
    <source>
        <dbReference type="EMBL" id="CAF3494463.1"/>
    </source>
</evidence>
<accession>A0A817S137</accession>
<dbReference type="Proteomes" id="UP000663865">
    <property type="component" value="Unassembled WGS sequence"/>
</dbReference>
<dbReference type="EMBL" id="CAJOBQ010001867">
    <property type="protein sequence ID" value="CAF4521924.1"/>
    <property type="molecule type" value="Genomic_DNA"/>
</dbReference>
<evidence type="ECO:0000313" key="12">
    <source>
        <dbReference type="EMBL" id="CAF4414154.1"/>
    </source>
</evidence>
<dbReference type="GO" id="GO:0046872">
    <property type="term" value="F:metal ion binding"/>
    <property type="evidence" value="ECO:0007669"/>
    <property type="project" value="UniProtKB-KW"/>
</dbReference>
<keyword evidence="5 6" id="KW-0482">Metalloprotease</keyword>
<dbReference type="GO" id="GO:0033615">
    <property type="term" value="P:mitochondrial proton-transporting ATP synthase complex assembly"/>
    <property type="evidence" value="ECO:0007669"/>
    <property type="project" value="TreeGrafter"/>
</dbReference>
<dbReference type="EMBL" id="CAJNXB010005124">
    <property type="protein sequence ID" value="CAF3410477.1"/>
    <property type="molecule type" value="Genomic_DNA"/>
</dbReference>
<dbReference type="Proteomes" id="UP000663851">
    <property type="component" value="Unassembled WGS sequence"/>
</dbReference>
<dbReference type="PANTHER" id="PTHR21711:SF0">
    <property type="entry name" value="MITOCHONDRIAL INNER MEMBRANE PROTEASE ATP23 HOMOLOG"/>
    <property type="match status" value="1"/>
</dbReference>
<keyword evidence="4 6" id="KW-0378">Hydrolase</keyword>
<dbReference type="Proteomes" id="UP000663833">
    <property type="component" value="Unassembled WGS sequence"/>
</dbReference>
<dbReference type="Proteomes" id="UP000663825">
    <property type="component" value="Unassembled WGS sequence"/>
</dbReference>
<proteinExistence type="inferred from homology"/>
<dbReference type="EMBL" id="CAJOBS010002048">
    <property type="protein sequence ID" value="CAF4786863.1"/>
    <property type="molecule type" value="Genomic_DNA"/>
</dbReference>
<evidence type="ECO:0000313" key="8">
    <source>
        <dbReference type="EMBL" id="CAF3410477.1"/>
    </source>
</evidence>
<comment type="similarity">
    <text evidence="1 6">Belongs to the peptidase M76 family.</text>
</comment>
<evidence type="ECO:0000313" key="9">
    <source>
        <dbReference type="EMBL" id="CAF3441625.1"/>
    </source>
</evidence>
<dbReference type="InterPro" id="IPR019165">
    <property type="entry name" value="Peptidase_M76_ATP23"/>
</dbReference>
<gene>
    <name evidence="10" type="ORF">FME351_LOCUS16377</name>
    <name evidence="11" type="ORF">GRG538_LOCUS27825</name>
    <name evidence="12" type="ORF">HFQ381_LOCUS21057</name>
    <name evidence="9" type="ORF">KIK155_LOCUS11695</name>
    <name evidence="7" type="ORF">LUA448_LOCUS5903</name>
    <name evidence="14" type="ORF">QYT958_LOCUS14697</name>
    <name evidence="8" type="ORF">TIS948_LOCUS28543</name>
    <name evidence="15" type="ORF">TOA249_LOCUS22492</name>
    <name evidence="13" type="ORF">TSG867_LOCUS22629</name>
</gene>
<evidence type="ECO:0000256" key="6">
    <source>
        <dbReference type="RuleBase" id="RU364057"/>
    </source>
</evidence>
<dbReference type="Pfam" id="PF09768">
    <property type="entry name" value="Peptidase_M76"/>
    <property type="match status" value="1"/>
</dbReference>
<keyword evidence="2 6" id="KW-0645">Protease</keyword>
<dbReference type="EC" id="3.4.24.-" evidence="6"/>
<evidence type="ECO:0000256" key="4">
    <source>
        <dbReference type="ARBA" id="ARBA00022801"/>
    </source>
</evidence>
<dbReference type="Proteomes" id="UP000663862">
    <property type="component" value="Unassembled WGS sequence"/>
</dbReference>
<keyword evidence="3 6" id="KW-0479">Metal-binding</keyword>
<dbReference type="EMBL" id="CAJNYU010002017">
    <property type="protein sequence ID" value="CAF3494463.1"/>
    <property type="molecule type" value="Genomic_DNA"/>
</dbReference>
<dbReference type="GO" id="GO:0034982">
    <property type="term" value="P:mitochondrial protein processing"/>
    <property type="evidence" value="ECO:0007669"/>
    <property type="project" value="TreeGrafter"/>
</dbReference>
<evidence type="ECO:0000256" key="3">
    <source>
        <dbReference type="ARBA" id="ARBA00022723"/>
    </source>
</evidence>
<evidence type="ECO:0000313" key="13">
    <source>
        <dbReference type="EMBL" id="CAF4521924.1"/>
    </source>
</evidence>
<dbReference type="Proteomes" id="UP000663848">
    <property type="component" value="Unassembled WGS sequence"/>
</dbReference>
<evidence type="ECO:0000313" key="11">
    <source>
        <dbReference type="EMBL" id="CAF3693163.1"/>
    </source>
</evidence>